<accession>A0ABY1BRV8</accession>
<name>A0ABY1BRV8_9PSED</name>
<gene>
    <name evidence="1" type="ORF">SAMN05216600_1367</name>
</gene>
<reference evidence="1 2" key="1">
    <citation type="submission" date="2016-10" db="EMBL/GenBank/DDBJ databases">
        <authorList>
            <person name="Varghese N."/>
            <person name="Submissions S."/>
        </authorList>
    </citation>
    <scope>NUCLEOTIDE SEQUENCE [LARGE SCALE GENOMIC DNA]</scope>
    <source>
        <strain evidence="1 2">CIP 109853</strain>
    </source>
</reference>
<dbReference type="EMBL" id="FOFP01000036">
    <property type="protein sequence ID" value="SER47797.1"/>
    <property type="molecule type" value="Genomic_DNA"/>
</dbReference>
<keyword evidence="2" id="KW-1185">Reference proteome</keyword>
<evidence type="ECO:0000313" key="2">
    <source>
        <dbReference type="Proteomes" id="UP000198512"/>
    </source>
</evidence>
<proteinExistence type="predicted"/>
<evidence type="ECO:0008006" key="3">
    <source>
        <dbReference type="Google" id="ProtNLM"/>
    </source>
</evidence>
<dbReference type="Proteomes" id="UP000198512">
    <property type="component" value="Unassembled WGS sequence"/>
</dbReference>
<evidence type="ECO:0000313" key="1">
    <source>
        <dbReference type="EMBL" id="SER47797.1"/>
    </source>
</evidence>
<dbReference type="RefSeq" id="WP_069522551.1">
    <property type="nucleotide sequence ID" value="NZ_FOFP01000036.1"/>
</dbReference>
<organism evidence="1 2">
    <name type="scientific">Pseudomonas cuatrocienegasensis</name>
    <dbReference type="NCBI Taxonomy" id="543360"/>
    <lineage>
        <taxon>Bacteria</taxon>
        <taxon>Pseudomonadati</taxon>
        <taxon>Pseudomonadota</taxon>
        <taxon>Gammaproteobacteria</taxon>
        <taxon>Pseudomonadales</taxon>
        <taxon>Pseudomonadaceae</taxon>
        <taxon>Pseudomonas</taxon>
    </lineage>
</organism>
<sequence length="71" mass="7884">MGMHEWARAHIEQALSDASQTGLDPALALRALLSVVVERSRQQRSAADLAGELQFLADNLDDSRDYAFMRP</sequence>
<protein>
    <recommendedName>
        <fullName evidence="3">4-hydroxy-3-methylbut-2-enyl diphosphate reductase</fullName>
    </recommendedName>
</protein>
<comment type="caution">
    <text evidence="1">The sequence shown here is derived from an EMBL/GenBank/DDBJ whole genome shotgun (WGS) entry which is preliminary data.</text>
</comment>